<evidence type="ECO:0000313" key="1">
    <source>
        <dbReference type="EMBL" id="KAL0462598.1"/>
    </source>
</evidence>
<dbReference type="AlphaFoldDB" id="A0AAW2Y9T3"/>
<organism evidence="1">
    <name type="scientific">Sesamum latifolium</name>
    <dbReference type="NCBI Taxonomy" id="2727402"/>
    <lineage>
        <taxon>Eukaryota</taxon>
        <taxon>Viridiplantae</taxon>
        <taxon>Streptophyta</taxon>
        <taxon>Embryophyta</taxon>
        <taxon>Tracheophyta</taxon>
        <taxon>Spermatophyta</taxon>
        <taxon>Magnoliopsida</taxon>
        <taxon>eudicotyledons</taxon>
        <taxon>Gunneridae</taxon>
        <taxon>Pentapetalae</taxon>
        <taxon>asterids</taxon>
        <taxon>lamiids</taxon>
        <taxon>Lamiales</taxon>
        <taxon>Pedaliaceae</taxon>
        <taxon>Sesamum</taxon>
    </lineage>
</organism>
<dbReference type="PANTHER" id="PTHR10775">
    <property type="entry name" value="OS08G0208400 PROTEIN"/>
    <property type="match status" value="1"/>
</dbReference>
<dbReference type="EMBL" id="JACGWN010000001">
    <property type="protein sequence ID" value="KAL0462598.1"/>
    <property type="molecule type" value="Genomic_DNA"/>
</dbReference>
<dbReference type="PANTHER" id="PTHR10775:SF187">
    <property type="entry name" value="TRANSPOSASE-ASSOCIATED DOMAIN-CONTAINING PROTEIN"/>
    <property type="match status" value="1"/>
</dbReference>
<sequence length="151" mass="17513">MLVWKDDKHFEFCKFCGHARYKPTKGHARYLPITRRLQRLYASNTTAEHMSWQATHETESGVMCYPSDAEAWKYFNEINPNFALEPRNVRPGLCADSFAPHGQYGKSYSCWPVIITPFNLPPRMCMKSEYMFSSLIIPGPANPKRLVDVYL</sequence>
<proteinExistence type="predicted"/>
<dbReference type="InterPro" id="IPR004242">
    <property type="entry name" value="Transposase_21"/>
</dbReference>
<gene>
    <name evidence="1" type="ORF">Slati_0147400</name>
</gene>
<reference evidence="1" key="1">
    <citation type="submission" date="2020-06" db="EMBL/GenBank/DDBJ databases">
        <authorList>
            <person name="Li T."/>
            <person name="Hu X."/>
            <person name="Zhang T."/>
            <person name="Song X."/>
            <person name="Zhang H."/>
            <person name="Dai N."/>
            <person name="Sheng W."/>
            <person name="Hou X."/>
            <person name="Wei L."/>
        </authorList>
    </citation>
    <scope>NUCLEOTIDE SEQUENCE</scope>
    <source>
        <strain evidence="1">KEN1</strain>
        <tissue evidence="1">Leaf</tissue>
    </source>
</reference>
<comment type="caution">
    <text evidence="1">The sequence shown here is derived from an EMBL/GenBank/DDBJ whole genome shotgun (WGS) entry which is preliminary data.</text>
</comment>
<reference evidence="1" key="2">
    <citation type="journal article" date="2024" name="Plant">
        <title>Genomic evolution and insights into agronomic trait innovations of Sesamum species.</title>
        <authorList>
            <person name="Miao H."/>
            <person name="Wang L."/>
            <person name="Qu L."/>
            <person name="Liu H."/>
            <person name="Sun Y."/>
            <person name="Le M."/>
            <person name="Wang Q."/>
            <person name="Wei S."/>
            <person name="Zheng Y."/>
            <person name="Lin W."/>
            <person name="Duan Y."/>
            <person name="Cao H."/>
            <person name="Xiong S."/>
            <person name="Wang X."/>
            <person name="Wei L."/>
            <person name="Li C."/>
            <person name="Ma Q."/>
            <person name="Ju M."/>
            <person name="Zhao R."/>
            <person name="Li G."/>
            <person name="Mu C."/>
            <person name="Tian Q."/>
            <person name="Mei H."/>
            <person name="Zhang T."/>
            <person name="Gao T."/>
            <person name="Zhang H."/>
        </authorList>
    </citation>
    <scope>NUCLEOTIDE SEQUENCE</scope>
    <source>
        <strain evidence="1">KEN1</strain>
    </source>
</reference>
<dbReference type="Pfam" id="PF02992">
    <property type="entry name" value="Transposase_21"/>
    <property type="match status" value="1"/>
</dbReference>
<accession>A0AAW2Y9T3</accession>
<name>A0AAW2Y9T3_9LAMI</name>
<protein>
    <submittedName>
        <fullName evidence="1">Uncharacterized protein</fullName>
    </submittedName>
</protein>